<feature type="domain" description="Amidohydrolase-related" evidence="2">
    <location>
        <begin position="12"/>
        <end position="319"/>
    </location>
</feature>
<evidence type="ECO:0000256" key="1">
    <source>
        <dbReference type="ARBA" id="ARBA00023239"/>
    </source>
</evidence>
<accession>A0ABY3RQH8</accession>
<dbReference type="PANTHER" id="PTHR21240:SF28">
    <property type="entry name" value="ISO-OROTATE DECARBOXYLASE (EUROFUNG)"/>
    <property type="match status" value="1"/>
</dbReference>
<dbReference type="Proteomes" id="UP001199642">
    <property type="component" value="Chromosome"/>
</dbReference>
<dbReference type="InterPro" id="IPR032466">
    <property type="entry name" value="Metal_Hydrolase"/>
</dbReference>
<dbReference type="PANTHER" id="PTHR21240">
    <property type="entry name" value="2-AMINO-3-CARBOXYLMUCONATE-6-SEMIALDEHYDE DECARBOXYLASE"/>
    <property type="match status" value="1"/>
</dbReference>
<dbReference type="InterPro" id="IPR032465">
    <property type="entry name" value="ACMSD"/>
</dbReference>
<reference evidence="3 4" key="1">
    <citation type="submission" date="2023-01" db="EMBL/GenBank/DDBJ databases">
        <title>Characterization of estradiol degrading bacteria Microbacterium sp. MZT7 and reveal degrading genes through genome analysis.</title>
        <authorList>
            <person name="Hao P."/>
            <person name="Gao Y."/>
        </authorList>
    </citation>
    <scope>NUCLEOTIDE SEQUENCE [LARGE SCALE GENOMIC DNA]</scope>
    <source>
        <strain evidence="3 4">MZT7</strain>
    </source>
</reference>
<dbReference type="SUPFAM" id="SSF51556">
    <property type="entry name" value="Metallo-dependent hydrolases"/>
    <property type="match status" value="1"/>
</dbReference>
<dbReference type="EMBL" id="CP082781">
    <property type="protein sequence ID" value="UGS25208.1"/>
    <property type="molecule type" value="Genomic_DNA"/>
</dbReference>
<sequence length="331" mass="35424">MGSAGAPHPATDVHTHLAPLLDAAAQRESRVVTDDDGRLVLDGRAIGPDALYSPDRLLRYLDEHALDAAFVSVPPPFFRQDLPAERTQEWVEAINDGILTACATDDRLKPLAYLPLENPAAAARTVRTHLATDAFVGWVGAAGGRSVALDSPELAEAWHLLAADGRPVLLHPAESPDERLAAHYLHNLLGNPVETGVATAELVLGGVLAANPHLRIVLVHCGGVVPSVAARWQRGLDTARPGLDTSSPPVTTMLHGLYADCLTHDGANVDLARHVFGDDRLLLGSDWPFPMGLEDPREPIAHLDPALQDRIARINPSRLTSAHHPLSLGIR</sequence>
<evidence type="ECO:0000259" key="2">
    <source>
        <dbReference type="Pfam" id="PF04909"/>
    </source>
</evidence>
<dbReference type="Pfam" id="PF04909">
    <property type="entry name" value="Amidohydro_2"/>
    <property type="match status" value="1"/>
</dbReference>
<organism evidence="3 4">
    <name type="scientific">Microbacterium resistens</name>
    <dbReference type="NCBI Taxonomy" id="156977"/>
    <lineage>
        <taxon>Bacteria</taxon>
        <taxon>Bacillati</taxon>
        <taxon>Actinomycetota</taxon>
        <taxon>Actinomycetes</taxon>
        <taxon>Micrococcales</taxon>
        <taxon>Microbacteriaceae</taxon>
        <taxon>Microbacterium</taxon>
    </lineage>
</organism>
<gene>
    <name evidence="3" type="ORF">K8F61_10945</name>
</gene>
<keyword evidence="4" id="KW-1185">Reference proteome</keyword>
<proteinExistence type="predicted"/>
<name>A0ABY3RQH8_9MICO</name>
<evidence type="ECO:0000313" key="4">
    <source>
        <dbReference type="Proteomes" id="UP001199642"/>
    </source>
</evidence>
<dbReference type="Gene3D" id="3.20.20.140">
    <property type="entry name" value="Metal-dependent hydrolases"/>
    <property type="match status" value="1"/>
</dbReference>
<dbReference type="RefSeq" id="WP_231819134.1">
    <property type="nucleotide sequence ID" value="NZ_CP082781.1"/>
</dbReference>
<keyword evidence="1" id="KW-0456">Lyase</keyword>
<protein>
    <submittedName>
        <fullName evidence="3">Amidohydrolase</fullName>
    </submittedName>
</protein>
<dbReference type="InterPro" id="IPR006680">
    <property type="entry name" value="Amidohydro-rel"/>
</dbReference>
<evidence type="ECO:0000313" key="3">
    <source>
        <dbReference type="EMBL" id="UGS25208.1"/>
    </source>
</evidence>